<dbReference type="PATRIC" id="fig|1423808.3.peg.1252"/>
<dbReference type="Proteomes" id="UP000051581">
    <property type="component" value="Unassembled WGS sequence"/>
</dbReference>
<gene>
    <name evidence="1" type="ORF">FD17_GL001240</name>
</gene>
<organism evidence="1 2">
    <name type="scientific">Lentilactobacillus sunkii DSM 19904</name>
    <dbReference type="NCBI Taxonomy" id="1423808"/>
    <lineage>
        <taxon>Bacteria</taxon>
        <taxon>Bacillati</taxon>
        <taxon>Bacillota</taxon>
        <taxon>Bacilli</taxon>
        <taxon>Lactobacillales</taxon>
        <taxon>Lactobacillaceae</taxon>
        <taxon>Lentilactobacillus</taxon>
    </lineage>
</organism>
<proteinExistence type="predicted"/>
<keyword evidence="2" id="KW-1185">Reference proteome</keyword>
<evidence type="ECO:0000313" key="1">
    <source>
        <dbReference type="EMBL" id="KRK87487.1"/>
    </source>
</evidence>
<evidence type="ECO:0000313" key="2">
    <source>
        <dbReference type="Proteomes" id="UP000051581"/>
    </source>
</evidence>
<name>A0A0R1KV57_9LACO</name>
<comment type="caution">
    <text evidence="1">The sequence shown here is derived from an EMBL/GenBank/DDBJ whole genome shotgun (WGS) entry which is preliminary data.</text>
</comment>
<sequence>MKEIIGVGLVNNLRRLKVVKSLSIYNVNKFEFVESVSLPDSSGSIAPVGKSLTINRDTVLPFTCTYNIIINEDILAKDMKNGTYIPTESYKKSNTFSGFFDETRNLLLLMAPAAVSKNFIKELENNYPNKIDKLSTYTFDFHNIHSFERGARGIYFNVDDDTDIDTKHFFGNGVQENVEVQDAIDNDKATYLMAKIDVDNKERTIGFSRKGTLVIYSKPNDDSDQGYLQLALDTLLALSQQ</sequence>
<dbReference type="AlphaFoldDB" id="A0A0R1KV57"/>
<protein>
    <submittedName>
        <fullName evidence="1">Uncharacterized protein</fullName>
    </submittedName>
</protein>
<accession>A0A0R1KV57</accession>
<dbReference type="EMBL" id="AZEA01000020">
    <property type="protein sequence ID" value="KRK87487.1"/>
    <property type="molecule type" value="Genomic_DNA"/>
</dbReference>
<reference evidence="1 2" key="1">
    <citation type="journal article" date="2015" name="Genome Announc.">
        <title>Expanding the biotechnology potential of lactobacilli through comparative genomics of 213 strains and associated genera.</title>
        <authorList>
            <person name="Sun Z."/>
            <person name="Harris H.M."/>
            <person name="McCann A."/>
            <person name="Guo C."/>
            <person name="Argimon S."/>
            <person name="Zhang W."/>
            <person name="Yang X."/>
            <person name="Jeffery I.B."/>
            <person name="Cooney J.C."/>
            <person name="Kagawa T.F."/>
            <person name="Liu W."/>
            <person name="Song Y."/>
            <person name="Salvetti E."/>
            <person name="Wrobel A."/>
            <person name="Rasinkangas P."/>
            <person name="Parkhill J."/>
            <person name="Rea M.C."/>
            <person name="O'Sullivan O."/>
            <person name="Ritari J."/>
            <person name="Douillard F.P."/>
            <person name="Paul Ross R."/>
            <person name="Yang R."/>
            <person name="Briner A.E."/>
            <person name="Felis G.E."/>
            <person name="de Vos W.M."/>
            <person name="Barrangou R."/>
            <person name="Klaenhammer T.R."/>
            <person name="Caufield P.W."/>
            <person name="Cui Y."/>
            <person name="Zhang H."/>
            <person name="O'Toole P.W."/>
        </authorList>
    </citation>
    <scope>NUCLEOTIDE SEQUENCE [LARGE SCALE GENOMIC DNA]</scope>
    <source>
        <strain evidence="1 2">DSM 19904</strain>
    </source>
</reference>